<protein>
    <submittedName>
        <fullName evidence="2">Protein shisa-2 homolog isoform X2</fullName>
    </submittedName>
</protein>
<accession>A0AC58K4J4</accession>
<dbReference type="RefSeq" id="XP_073899860.1">
    <property type="nucleotide sequence ID" value="XM_074043759.1"/>
</dbReference>
<evidence type="ECO:0000313" key="2">
    <source>
        <dbReference type="RefSeq" id="XP_073899860.1"/>
    </source>
</evidence>
<dbReference type="Proteomes" id="UP001732720">
    <property type="component" value="Chromosome 10"/>
</dbReference>
<name>A0AC58K4J4_CASCN</name>
<keyword evidence="1" id="KW-1185">Reference proteome</keyword>
<proteinExistence type="predicted"/>
<gene>
    <name evidence="2" type="primary">Shisa2</name>
</gene>
<sequence>MCGRRRAPTAPCRNPASLLRLLLAALLAAGARASGEYCHGWLDAQGVWRIGFQCPERFDGGDATICCGSCALRYCCASAEARLDQGGCDNDRQQGAGEPGRADKDGPDGSAEPAECCWGGSSPIALGVWSGGGGVEDRSPHLCAVPHRRVSVRGFHHLGVPGGGLLLQMSSAQAGAPAEPGPRGQPPDGDHPHDPQCQHFPGVILSPVQHCCQFQLQCQLRGPGTPYTLTDQLLLA</sequence>
<evidence type="ECO:0000313" key="1">
    <source>
        <dbReference type="Proteomes" id="UP001732720"/>
    </source>
</evidence>
<organism evidence="1 2">
    <name type="scientific">Castor canadensis</name>
    <name type="common">American beaver</name>
    <dbReference type="NCBI Taxonomy" id="51338"/>
    <lineage>
        <taxon>Eukaryota</taxon>
        <taxon>Metazoa</taxon>
        <taxon>Chordata</taxon>
        <taxon>Craniata</taxon>
        <taxon>Vertebrata</taxon>
        <taxon>Euteleostomi</taxon>
        <taxon>Mammalia</taxon>
        <taxon>Eutheria</taxon>
        <taxon>Euarchontoglires</taxon>
        <taxon>Glires</taxon>
        <taxon>Rodentia</taxon>
        <taxon>Castorimorpha</taxon>
        <taxon>Castoridae</taxon>
        <taxon>Castor</taxon>
    </lineage>
</organism>
<reference evidence="2" key="1">
    <citation type="submission" date="2025-08" db="UniProtKB">
        <authorList>
            <consortium name="RefSeq"/>
        </authorList>
    </citation>
    <scope>IDENTIFICATION</scope>
</reference>